<feature type="non-terminal residue" evidence="1">
    <location>
        <position position="1"/>
    </location>
</feature>
<name>A0A933GMG1_UNCTE</name>
<dbReference type="EMBL" id="JACQWF010000418">
    <property type="protein sequence ID" value="MBI4596617.1"/>
    <property type="molecule type" value="Genomic_DNA"/>
</dbReference>
<gene>
    <name evidence="1" type="ORF">HY730_09640</name>
</gene>
<reference evidence="1" key="1">
    <citation type="submission" date="2020-07" db="EMBL/GenBank/DDBJ databases">
        <title>Huge and variable diversity of episymbiotic CPR bacteria and DPANN archaea in groundwater ecosystems.</title>
        <authorList>
            <person name="He C.Y."/>
            <person name="Keren R."/>
            <person name="Whittaker M."/>
            <person name="Farag I.F."/>
            <person name="Doudna J."/>
            <person name="Cate J.H.D."/>
            <person name="Banfield J.F."/>
        </authorList>
    </citation>
    <scope>NUCLEOTIDE SEQUENCE</scope>
    <source>
        <strain evidence="1">NC_groundwater_1482_Ag_S-0.65um_47_24</strain>
    </source>
</reference>
<comment type="caution">
    <text evidence="1">The sequence shown here is derived from an EMBL/GenBank/DDBJ whole genome shotgun (WGS) entry which is preliminary data.</text>
</comment>
<accession>A0A933GMG1</accession>
<organism evidence="1 2">
    <name type="scientific">Tectimicrobiota bacterium</name>
    <dbReference type="NCBI Taxonomy" id="2528274"/>
    <lineage>
        <taxon>Bacteria</taxon>
        <taxon>Pseudomonadati</taxon>
        <taxon>Nitrospinota/Tectimicrobiota group</taxon>
        <taxon>Candidatus Tectimicrobiota</taxon>
    </lineage>
</organism>
<dbReference type="Proteomes" id="UP000772181">
    <property type="component" value="Unassembled WGS sequence"/>
</dbReference>
<evidence type="ECO:0000313" key="1">
    <source>
        <dbReference type="EMBL" id="MBI4596617.1"/>
    </source>
</evidence>
<protein>
    <submittedName>
        <fullName evidence="1">Uncharacterized protein</fullName>
    </submittedName>
</protein>
<dbReference type="AlphaFoldDB" id="A0A933GMG1"/>
<sequence length="162" mass="18401">DLVGDIILRIAEVARKRKAQGEVLTEGGMVRVASYTVLEYWSNQKEITTGVNCGHCSKVQRARCKDKDLYSQCPKLVEIVSLNREIEDGQGNTIELWETIADDKATDLEAWVDTTVLLNSFPKRLIEVINKKVSGEVLSHVDRTYLYRMRNRKLSQLSLFGV</sequence>
<proteinExistence type="predicted"/>
<evidence type="ECO:0000313" key="2">
    <source>
        <dbReference type="Proteomes" id="UP000772181"/>
    </source>
</evidence>